<evidence type="ECO:0000313" key="2">
    <source>
        <dbReference type="EMBL" id="MBB5232635.1"/>
    </source>
</evidence>
<protein>
    <submittedName>
        <fullName evidence="2">Uncharacterized protein</fullName>
    </submittedName>
</protein>
<evidence type="ECO:0000313" key="3">
    <source>
        <dbReference type="Proteomes" id="UP000525389"/>
    </source>
</evidence>
<keyword evidence="3" id="KW-1185">Reference proteome</keyword>
<name>A0A7W8GBU6_9DEIO</name>
<dbReference type="EMBL" id="JACHFN010000001">
    <property type="protein sequence ID" value="MBB5232635.1"/>
    <property type="molecule type" value="Genomic_DNA"/>
</dbReference>
<dbReference type="AlphaFoldDB" id="A0A7W8GBU6"/>
<evidence type="ECO:0000256" key="1">
    <source>
        <dbReference type="SAM" id="MobiDB-lite"/>
    </source>
</evidence>
<reference evidence="2 3" key="1">
    <citation type="submission" date="2020-08" db="EMBL/GenBank/DDBJ databases">
        <title>Genomic Encyclopedia of Type Strains, Phase IV (KMG-IV): sequencing the most valuable type-strain genomes for metagenomic binning, comparative biology and taxonomic classification.</title>
        <authorList>
            <person name="Goeker M."/>
        </authorList>
    </citation>
    <scope>NUCLEOTIDE SEQUENCE [LARGE SCALE GENOMIC DNA]</scope>
    <source>
        <strain evidence="2 3">DSM 101791</strain>
    </source>
</reference>
<proteinExistence type="predicted"/>
<accession>A0A7W8GBU6</accession>
<feature type="region of interest" description="Disordered" evidence="1">
    <location>
        <begin position="55"/>
        <end position="93"/>
    </location>
</feature>
<comment type="caution">
    <text evidence="2">The sequence shown here is derived from an EMBL/GenBank/DDBJ whole genome shotgun (WGS) entry which is preliminary data.</text>
</comment>
<gene>
    <name evidence="2" type="ORF">HNQ09_000052</name>
</gene>
<dbReference type="Proteomes" id="UP000525389">
    <property type="component" value="Unassembled WGS sequence"/>
</dbReference>
<organism evidence="2 3">
    <name type="scientific">Deinococcus budaensis</name>
    <dbReference type="NCBI Taxonomy" id="1665626"/>
    <lineage>
        <taxon>Bacteria</taxon>
        <taxon>Thermotogati</taxon>
        <taxon>Deinococcota</taxon>
        <taxon>Deinococci</taxon>
        <taxon>Deinococcales</taxon>
        <taxon>Deinococcaceae</taxon>
        <taxon>Deinococcus</taxon>
    </lineage>
</organism>
<sequence length="93" mass="9864">MLVVMQAASGTLQRAPFRWPGLGAIRAGPVRLGPGPGNGKKRWWVADPLRGLGHPEHPRASLMPEPGGHGERPWADQLAGELGASRGYVGSRP</sequence>